<proteinExistence type="predicted"/>
<accession>A0A9W5PEV8</accession>
<dbReference type="Proteomes" id="UP000011182">
    <property type="component" value="Unassembled WGS sequence"/>
</dbReference>
<protein>
    <submittedName>
        <fullName evidence="1">Uncharacterized protein</fullName>
    </submittedName>
</protein>
<keyword evidence="2" id="KW-1185">Reference proteome</keyword>
<dbReference type="EMBL" id="AMXN01000001">
    <property type="protein sequence ID" value="ELS63318.1"/>
    <property type="molecule type" value="Genomic_DNA"/>
</dbReference>
<gene>
    <name evidence="1" type="ORF">BSI_07090</name>
</gene>
<evidence type="ECO:0000313" key="2">
    <source>
        <dbReference type="Proteomes" id="UP000011182"/>
    </source>
</evidence>
<organism evidence="1 2">
    <name type="scientific">Bacillus inaquosorum KCTC 13429</name>
    <dbReference type="NCBI Taxonomy" id="1236548"/>
    <lineage>
        <taxon>Bacteria</taxon>
        <taxon>Bacillati</taxon>
        <taxon>Bacillota</taxon>
        <taxon>Bacilli</taxon>
        <taxon>Bacillales</taxon>
        <taxon>Bacillaceae</taxon>
        <taxon>Bacillus</taxon>
    </lineage>
</organism>
<evidence type="ECO:0000313" key="1">
    <source>
        <dbReference type="EMBL" id="ELS63318.1"/>
    </source>
</evidence>
<dbReference type="AlphaFoldDB" id="A0A9W5PEV8"/>
<comment type="caution">
    <text evidence="1">The sequence shown here is derived from an EMBL/GenBank/DDBJ whole genome shotgun (WGS) entry which is preliminary data.</text>
</comment>
<sequence>MSKRRLYSLSFRRAADDRGGALPVYKKSAGGENIIKNLTHAE</sequence>
<name>A0A9W5PEV8_9BACI</name>
<reference evidence="1 2" key="1">
    <citation type="journal article" date="2014" name="Syst. Appl. Microbiol.">
        <title>Genomic insights into the taxonomic status of the three subspecies of Bacillus subtilis.</title>
        <authorList>
            <person name="Yi H."/>
            <person name="Chun J."/>
            <person name="Cha C.J."/>
        </authorList>
    </citation>
    <scope>NUCLEOTIDE SEQUENCE [LARGE SCALE GENOMIC DNA]</scope>
    <source>
        <strain evidence="1 2">KCTC 13429</strain>
    </source>
</reference>